<dbReference type="PRINTS" id="PR00843">
    <property type="entry name" value="GLHYDRLASE30"/>
</dbReference>
<dbReference type="InterPro" id="IPR001139">
    <property type="entry name" value="Glyco_hydro_30"/>
</dbReference>
<comment type="caution">
    <text evidence="3">The sequence shown here is derived from an EMBL/GenBank/DDBJ whole genome shotgun (WGS) entry which is preliminary data.</text>
</comment>
<feature type="non-terminal residue" evidence="3">
    <location>
        <position position="76"/>
    </location>
</feature>
<dbReference type="EMBL" id="VOOR01000255">
    <property type="protein sequence ID" value="TXB51750.1"/>
    <property type="molecule type" value="Genomic_DNA"/>
</dbReference>
<name>A0A5C6REK5_9BACT</name>
<protein>
    <submittedName>
        <fullName evidence="3">Glycosyl hydrolase family 30</fullName>
    </submittedName>
</protein>
<dbReference type="GO" id="GO:0016020">
    <property type="term" value="C:membrane"/>
    <property type="evidence" value="ECO:0007669"/>
    <property type="project" value="GOC"/>
</dbReference>
<dbReference type="Proteomes" id="UP000321580">
    <property type="component" value="Unassembled WGS sequence"/>
</dbReference>
<dbReference type="PANTHER" id="PTHR11069">
    <property type="entry name" value="GLUCOSYLCERAMIDASE"/>
    <property type="match status" value="1"/>
</dbReference>
<accession>A0A5C6REK5</accession>
<organism evidence="3 4">
    <name type="scientific">Phaeodactylibacter luteus</name>
    <dbReference type="NCBI Taxonomy" id="1564516"/>
    <lineage>
        <taxon>Bacteria</taxon>
        <taxon>Pseudomonadati</taxon>
        <taxon>Bacteroidota</taxon>
        <taxon>Saprospiria</taxon>
        <taxon>Saprospirales</taxon>
        <taxon>Haliscomenobacteraceae</taxon>
        <taxon>Phaeodactylibacter</taxon>
    </lineage>
</organism>
<sequence>MGLEIYETSAAGSKLGLKEAGGEAEPDKRLTLRPEERFQTITGIGGSFTEASAYLLNELSPENRQKVLEAYFGPSG</sequence>
<evidence type="ECO:0000313" key="3">
    <source>
        <dbReference type="EMBL" id="TXB51750.1"/>
    </source>
</evidence>
<dbReference type="PANTHER" id="PTHR11069:SF23">
    <property type="entry name" value="LYSOSOMAL ACID GLUCOSYLCERAMIDASE"/>
    <property type="match status" value="1"/>
</dbReference>
<keyword evidence="4" id="KW-1185">Reference proteome</keyword>
<reference evidence="3 4" key="1">
    <citation type="submission" date="2019-08" db="EMBL/GenBank/DDBJ databases">
        <title>Genome of Phaeodactylibacter luteus.</title>
        <authorList>
            <person name="Bowman J.P."/>
        </authorList>
    </citation>
    <scope>NUCLEOTIDE SEQUENCE [LARGE SCALE GENOMIC DNA]</scope>
    <source>
        <strain evidence="3 4">KCTC 42180</strain>
    </source>
</reference>
<keyword evidence="2 3" id="KW-0378">Hydrolase</keyword>
<evidence type="ECO:0000313" key="4">
    <source>
        <dbReference type="Proteomes" id="UP000321580"/>
    </source>
</evidence>
<evidence type="ECO:0000256" key="2">
    <source>
        <dbReference type="ARBA" id="ARBA00022801"/>
    </source>
</evidence>
<keyword evidence="1" id="KW-0732">Signal</keyword>
<dbReference type="AlphaFoldDB" id="A0A5C6REK5"/>
<dbReference type="GO" id="GO:0006680">
    <property type="term" value="P:glucosylceramide catabolic process"/>
    <property type="evidence" value="ECO:0007669"/>
    <property type="project" value="TreeGrafter"/>
</dbReference>
<dbReference type="GO" id="GO:0004348">
    <property type="term" value="F:glucosylceramidase activity"/>
    <property type="evidence" value="ECO:0007669"/>
    <property type="project" value="InterPro"/>
</dbReference>
<gene>
    <name evidence="3" type="ORF">FRY97_22160</name>
</gene>
<dbReference type="Gene3D" id="3.20.20.80">
    <property type="entry name" value="Glycosidases"/>
    <property type="match status" value="1"/>
</dbReference>
<proteinExistence type="predicted"/>
<evidence type="ECO:0000256" key="1">
    <source>
        <dbReference type="ARBA" id="ARBA00022729"/>
    </source>
</evidence>